<accession>A0A7S1AVB8</accession>
<feature type="region of interest" description="Disordered" evidence="2">
    <location>
        <begin position="296"/>
        <end position="382"/>
    </location>
</feature>
<feature type="compositionally biased region" description="Basic and acidic residues" evidence="2">
    <location>
        <begin position="340"/>
        <end position="350"/>
    </location>
</feature>
<evidence type="ECO:0000313" key="3">
    <source>
        <dbReference type="EMBL" id="CAD8866212.1"/>
    </source>
</evidence>
<dbReference type="EMBL" id="HBFQ01057118">
    <property type="protein sequence ID" value="CAD8866212.1"/>
    <property type="molecule type" value="Transcribed_RNA"/>
</dbReference>
<reference evidence="3" key="1">
    <citation type="submission" date="2021-01" db="EMBL/GenBank/DDBJ databases">
        <authorList>
            <person name="Corre E."/>
            <person name="Pelletier E."/>
            <person name="Niang G."/>
            <person name="Scheremetjew M."/>
            <person name="Finn R."/>
            <person name="Kale V."/>
            <person name="Holt S."/>
            <person name="Cochrane G."/>
            <person name="Meng A."/>
            <person name="Brown T."/>
            <person name="Cohen L."/>
        </authorList>
    </citation>
    <scope>NUCLEOTIDE SEQUENCE</scope>
</reference>
<evidence type="ECO:0000256" key="2">
    <source>
        <dbReference type="SAM" id="MobiDB-lite"/>
    </source>
</evidence>
<evidence type="ECO:0000256" key="1">
    <source>
        <dbReference type="SAM" id="Coils"/>
    </source>
</evidence>
<dbReference type="AlphaFoldDB" id="A0A7S1AVB8"/>
<feature type="coiled-coil region" evidence="1">
    <location>
        <begin position="120"/>
        <end position="193"/>
    </location>
</feature>
<feature type="compositionally biased region" description="Polar residues" evidence="2">
    <location>
        <begin position="303"/>
        <end position="314"/>
    </location>
</feature>
<feature type="region of interest" description="Disordered" evidence="2">
    <location>
        <begin position="255"/>
        <end position="280"/>
    </location>
</feature>
<name>A0A7S1AVB8_NOCSC</name>
<protein>
    <submittedName>
        <fullName evidence="3">Uncharacterized protein</fullName>
    </submittedName>
</protein>
<organism evidence="3">
    <name type="scientific">Noctiluca scintillans</name>
    <name type="common">Sea sparkle</name>
    <name type="synonym">Red tide dinoflagellate</name>
    <dbReference type="NCBI Taxonomy" id="2966"/>
    <lineage>
        <taxon>Eukaryota</taxon>
        <taxon>Sar</taxon>
        <taxon>Alveolata</taxon>
        <taxon>Dinophyceae</taxon>
        <taxon>Noctilucales</taxon>
        <taxon>Noctilucaceae</taxon>
        <taxon>Noctiluca</taxon>
    </lineage>
</organism>
<sequence>MVTMSCTNLGFHENDNLPDEDDVQYLRPLIRRERRAETAPAKVCAFKEQLLLNSIHDDMARSESIQDHSAVQNLAEVEVVTPSSSTDTNSAESCNTNDVRVIVARERLQSAQLEAAWRRAELVEEELWKMKQELEVERERSRGFSQSISQWIVQADTELEKEKEHRMAVEQELAAATERVSELEKQLVSEQERAGDAGNALLASALQVGELEAALMRLRVESSRKDAEFDMRKKRDEMRICELCRKLRQSSGTVLGEGSAHDEACDWNTQGNRPVVRGPDEKQRVMNQIGHMKSLLATRKVSTKPNSDSGSVTESIGSGSTTDRSSSGGMGSMSVATWLESHDNQQEREIGAQTNKDDEVDWPPSPRHHDFQLWDVPFSRRA</sequence>
<proteinExistence type="predicted"/>
<gene>
    <name evidence="3" type="ORF">NSCI0253_LOCUS40567</name>
</gene>
<keyword evidence="1" id="KW-0175">Coiled coil</keyword>
<feature type="compositionally biased region" description="Low complexity" evidence="2">
    <location>
        <begin position="315"/>
        <end position="327"/>
    </location>
</feature>